<dbReference type="EMBL" id="JH172942">
    <property type="protein sequence ID" value="EHB15554.1"/>
    <property type="molecule type" value="Genomic_DNA"/>
</dbReference>
<feature type="compositionally biased region" description="Basic and acidic residues" evidence="1">
    <location>
        <begin position="38"/>
        <end position="48"/>
    </location>
</feature>
<feature type="region of interest" description="Disordered" evidence="1">
    <location>
        <begin position="22"/>
        <end position="59"/>
    </location>
</feature>
<proteinExistence type="predicted"/>
<evidence type="ECO:0000313" key="3">
    <source>
        <dbReference type="Proteomes" id="UP000006813"/>
    </source>
</evidence>
<organism evidence="2 3">
    <name type="scientific">Heterocephalus glaber</name>
    <name type="common">Naked mole rat</name>
    <dbReference type="NCBI Taxonomy" id="10181"/>
    <lineage>
        <taxon>Eukaryota</taxon>
        <taxon>Metazoa</taxon>
        <taxon>Chordata</taxon>
        <taxon>Craniata</taxon>
        <taxon>Vertebrata</taxon>
        <taxon>Euteleostomi</taxon>
        <taxon>Mammalia</taxon>
        <taxon>Eutheria</taxon>
        <taxon>Euarchontoglires</taxon>
        <taxon>Glires</taxon>
        <taxon>Rodentia</taxon>
        <taxon>Hystricomorpha</taxon>
        <taxon>Bathyergidae</taxon>
        <taxon>Heterocephalus</taxon>
    </lineage>
</organism>
<reference evidence="2 3" key="1">
    <citation type="journal article" date="2011" name="Nature">
        <title>Genome sequencing reveals insights into physiology and longevity of the naked mole rat.</title>
        <authorList>
            <person name="Kim E.B."/>
            <person name="Fang X."/>
            <person name="Fushan A.A."/>
            <person name="Huang Z."/>
            <person name="Lobanov A.V."/>
            <person name="Han L."/>
            <person name="Marino S.M."/>
            <person name="Sun X."/>
            <person name="Turanov A.A."/>
            <person name="Yang P."/>
            <person name="Yim S.H."/>
            <person name="Zhao X."/>
            <person name="Kasaikina M.V."/>
            <person name="Stoletzki N."/>
            <person name="Peng C."/>
            <person name="Polak P."/>
            <person name="Xiong Z."/>
            <person name="Kiezun A."/>
            <person name="Zhu Y."/>
            <person name="Chen Y."/>
            <person name="Kryukov G.V."/>
            <person name="Zhang Q."/>
            <person name="Peshkin L."/>
            <person name="Yang L."/>
            <person name="Bronson R.T."/>
            <person name="Buffenstein R."/>
            <person name="Wang B."/>
            <person name="Han C."/>
            <person name="Li Q."/>
            <person name="Chen L."/>
            <person name="Zhao W."/>
            <person name="Sunyaev S.R."/>
            <person name="Park T.J."/>
            <person name="Zhang G."/>
            <person name="Wang J."/>
            <person name="Gladyshev V.N."/>
        </authorList>
    </citation>
    <scope>NUCLEOTIDE SEQUENCE [LARGE SCALE GENOMIC DNA]</scope>
</reference>
<name>G5C1Z3_HETGA</name>
<sequence>MPQLPAQRMFLGQRATAASAEEVSCAGATSTHTTPHPCRNEKTHKQASEPDFQITYSNPKRKRDGTLILNHLDSLN</sequence>
<protein>
    <submittedName>
        <fullName evidence="2">Uncharacterized protein</fullName>
    </submittedName>
</protein>
<dbReference type="AlphaFoldDB" id="G5C1Z3"/>
<dbReference type="InParanoid" id="G5C1Z3"/>
<dbReference type="Proteomes" id="UP000006813">
    <property type="component" value="Unassembled WGS sequence"/>
</dbReference>
<gene>
    <name evidence="2" type="ORF">GW7_01331</name>
</gene>
<accession>G5C1Z3</accession>
<evidence type="ECO:0000313" key="2">
    <source>
        <dbReference type="EMBL" id="EHB15554.1"/>
    </source>
</evidence>
<evidence type="ECO:0000256" key="1">
    <source>
        <dbReference type="SAM" id="MobiDB-lite"/>
    </source>
</evidence>